<proteinExistence type="predicted"/>
<keyword evidence="2" id="KW-1185">Reference proteome</keyword>
<dbReference type="RefSeq" id="WP_215626695.1">
    <property type="nucleotide sequence ID" value="NZ_CP067089.2"/>
</dbReference>
<dbReference type="Proteomes" id="UP000595917">
    <property type="component" value="Chromosome"/>
</dbReference>
<dbReference type="InterPro" id="IPR000150">
    <property type="entry name" value="Cof"/>
</dbReference>
<dbReference type="NCBIfam" id="TIGR00099">
    <property type="entry name" value="Cof-subfamily"/>
    <property type="match status" value="1"/>
</dbReference>
<dbReference type="InterPro" id="IPR036412">
    <property type="entry name" value="HAD-like_sf"/>
</dbReference>
<dbReference type="CDD" id="cd07516">
    <property type="entry name" value="HAD_Pase"/>
    <property type="match status" value="1"/>
</dbReference>
<sequence>MDKDNQTVINPESIKALALDLDGTTLRPDSVLSDRTLAALDACKNRGIGIVVATGRSPESAERFRSVMGAEGPMVYYNGAEVIRMPGFDILASTLLELDVADFCIDLSRKKNVYFHIFLPRLGNDPRERLLAENSSKESDFYKNRSGLDIEFCDLKKAIAVPEITGCIKGMFIAEPPVLDEIYAILEQKYGSEIYQTRSYTLYLEVMARGVSKGSGLAEALKFRGIKPEEAIAFGDEDNDLPMFRTAGFSAAPANAKESVRKAADITIKSNAEDGVAEFLEDLFSL</sequence>
<dbReference type="GO" id="GO:0016791">
    <property type="term" value="F:phosphatase activity"/>
    <property type="evidence" value="ECO:0007669"/>
    <property type="project" value="TreeGrafter"/>
</dbReference>
<evidence type="ECO:0000313" key="1">
    <source>
        <dbReference type="EMBL" id="QQO09392.1"/>
    </source>
</evidence>
<dbReference type="InterPro" id="IPR006379">
    <property type="entry name" value="HAD-SF_hydro_IIB"/>
</dbReference>
<name>A0A7T8BAC8_9SPIR</name>
<dbReference type="Pfam" id="PF08282">
    <property type="entry name" value="Hydrolase_3"/>
    <property type="match status" value="1"/>
</dbReference>
<reference evidence="1" key="1">
    <citation type="submission" date="2021-01" db="EMBL/GenBank/DDBJ databases">
        <title>Description of Breznakiella homolactica.</title>
        <authorList>
            <person name="Song Y."/>
            <person name="Brune A."/>
        </authorList>
    </citation>
    <scope>NUCLEOTIDE SEQUENCE</scope>
    <source>
        <strain evidence="1">RmG30</strain>
    </source>
</reference>
<dbReference type="GO" id="GO:0000287">
    <property type="term" value="F:magnesium ion binding"/>
    <property type="evidence" value="ECO:0007669"/>
    <property type="project" value="TreeGrafter"/>
</dbReference>
<protein>
    <submittedName>
        <fullName evidence="1">HAD family phosphatase</fullName>
    </submittedName>
</protein>
<dbReference type="Gene3D" id="3.40.50.1000">
    <property type="entry name" value="HAD superfamily/HAD-like"/>
    <property type="match status" value="1"/>
</dbReference>
<dbReference type="SFLD" id="SFLDS00003">
    <property type="entry name" value="Haloacid_Dehalogenase"/>
    <property type="match status" value="1"/>
</dbReference>
<dbReference type="EMBL" id="CP067089">
    <property type="protein sequence ID" value="QQO09392.1"/>
    <property type="molecule type" value="Genomic_DNA"/>
</dbReference>
<dbReference type="Gene3D" id="3.30.1240.10">
    <property type="match status" value="1"/>
</dbReference>
<dbReference type="GO" id="GO:0005829">
    <property type="term" value="C:cytosol"/>
    <property type="evidence" value="ECO:0007669"/>
    <property type="project" value="TreeGrafter"/>
</dbReference>
<dbReference type="SFLD" id="SFLDG01140">
    <property type="entry name" value="C2.B:_Phosphomannomutase_and_P"/>
    <property type="match status" value="1"/>
</dbReference>
<dbReference type="NCBIfam" id="TIGR01484">
    <property type="entry name" value="HAD-SF-IIB"/>
    <property type="match status" value="1"/>
</dbReference>
<dbReference type="KEGG" id="bhc:JFL75_00270"/>
<gene>
    <name evidence="1" type="ORF">JFL75_00270</name>
</gene>
<dbReference type="AlphaFoldDB" id="A0A7T8BAC8"/>
<dbReference type="SUPFAM" id="SSF56784">
    <property type="entry name" value="HAD-like"/>
    <property type="match status" value="1"/>
</dbReference>
<dbReference type="PANTHER" id="PTHR10000:SF8">
    <property type="entry name" value="HAD SUPERFAMILY HYDROLASE-LIKE, TYPE 3"/>
    <property type="match status" value="1"/>
</dbReference>
<dbReference type="PANTHER" id="PTHR10000">
    <property type="entry name" value="PHOSPHOSERINE PHOSPHATASE"/>
    <property type="match status" value="1"/>
</dbReference>
<accession>A0A7T8BAC8</accession>
<evidence type="ECO:0000313" key="2">
    <source>
        <dbReference type="Proteomes" id="UP000595917"/>
    </source>
</evidence>
<organism evidence="1 2">
    <name type="scientific">Breznakiella homolactica</name>
    <dbReference type="NCBI Taxonomy" id="2798577"/>
    <lineage>
        <taxon>Bacteria</taxon>
        <taxon>Pseudomonadati</taxon>
        <taxon>Spirochaetota</taxon>
        <taxon>Spirochaetia</taxon>
        <taxon>Spirochaetales</taxon>
        <taxon>Breznakiellaceae</taxon>
        <taxon>Breznakiella</taxon>
    </lineage>
</organism>
<dbReference type="InterPro" id="IPR023214">
    <property type="entry name" value="HAD_sf"/>
</dbReference>